<evidence type="ECO:0000313" key="2">
    <source>
        <dbReference type="EMBL" id="KKL99609.1"/>
    </source>
</evidence>
<dbReference type="SMART" id="SM01264">
    <property type="entry name" value="M16C_associated"/>
    <property type="match status" value="1"/>
</dbReference>
<dbReference type="GO" id="GO:0046872">
    <property type="term" value="F:metal ion binding"/>
    <property type="evidence" value="ECO:0007669"/>
    <property type="project" value="InterPro"/>
</dbReference>
<dbReference type="PANTHER" id="PTHR43016:SF13">
    <property type="entry name" value="PRESEQUENCE PROTEASE, MITOCHONDRIAL"/>
    <property type="match status" value="1"/>
</dbReference>
<dbReference type="Pfam" id="PF08367">
    <property type="entry name" value="M16C_assoc"/>
    <property type="match status" value="1"/>
</dbReference>
<proteinExistence type="predicted"/>
<dbReference type="InterPro" id="IPR011765">
    <property type="entry name" value="Pept_M16_N"/>
</dbReference>
<dbReference type="AlphaFoldDB" id="A0A0F9GL29"/>
<dbReference type="SUPFAM" id="SSF63411">
    <property type="entry name" value="LuxS/MPP-like metallohydrolase"/>
    <property type="match status" value="3"/>
</dbReference>
<name>A0A0F9GL29_9ZZZZ</name>
<dbReference type="GO" id="GO:0006508">
    <property type="term" value="P:proteolysis"/>
    <property type="evidence" value="ECO:0007669"/>
    <property type="project" value="InterPro"/>
</dbReference>
<dbReference type="InterPro" id="IPR011249">
    <property type="entry name" value="Metalloenz_LuxS/M16"/>
</dbReference>
<evidence type="ECO:0000259" key="1">
    <source>
        <dbReference type="SMART" id="SM01264"/>
    </source>
</evidence>
<reference evidence="2" key="1">
    <citation type="journal article" date="2015" name="Nature">
        <title>Complex archaea that bridge the gap between prokaryotes and eukaryotes.</title>
        <authorList>
            <person name="Spang A."/>
            <person name="Saw J.H."/>
            <person name="Jorgensen S.L."/>
            <person name="Zaremba-Niedzwiedzka K."/>
            <person name="Martijn J."/>
            <person name="Lind A.E."/>
            <person name="van Eijk R."/>
            <person name="Schleper C."/>
            <person name="Guy L."/>
            <person name="Ettema T.J."/>
        </authorList>
    </citation>
    <scope>NUCLEOTIDE SEQUENCE</scope>
</reference>
<sequence length="671" mass="76898">MSYKVNQKYNNFTVTKYLPIDEIKVELIELKHNILGTEIIKIKNDDDENLFCISLKTWPQDSFGEAHILEHTVLCGSKKFPVKDPFFSMLRRSLNTFMNAMTGSDFTCYPASSLVEKDFYNLFEVYIDAVFHPKIDRLSFLQEGHRFEFLKSDDASSPLIYKGVVYNEMKGSMANPDSILFQKMQENLTPDLPYAFNSGGDPKEIPNLTYENLKKFHEKYYHPSRSIIFLYGNLDLEKQLDFIEENALKNATKKPKIGLMPKQKRFSKKRTVEDKYPISEKESKEDGAIISFGYLTCPIEDQIDLHGLLLLDNILMGTDGSYLKLNILKSNLCKEVESVFDTEMSEAPYILICRGCKSENKDALFKIITDSLNKLINTAIDPKIIDAALHQLEFSRTEISSSMGPYGLTLFFRSALAKQHGVEPENALVIHTLFKTLREKLKDPKYIPYLIKKYFLDNNHMVELTLKADSQLTAGMEAEERKKLDSIQEKLEPNQIEKILKDAKDLNELQKKLEKTSIDCLPKIAIADVPKKNKNFALNIEEIEKFKIFHLDVFTNEIAYVDLIFNLPKLSLKELLLLPLFSSLVTDIGAGKRNYIENLNFIQAYTGGISSDISLNVQSDNFDNIVPSISISSKALYRNADKMFSLIKDVVENPIFSDVNRIKECLLQQYT</sequence>
<feature type="domain" description="Peptidase M16C associated" evidence="1">
    <location>
        <begin position="466"/>
        <end position="670"/>
    </location>
</feature>
<protein>
    <recommendedName>
        <fullName evidence="1">Peptidase M16C associated domain-containing protein</fullName>
    </recommendedName>
</protein>
<dbReference type="EMBL" id="LAZR01017635">
    <property type="protein sequence ID" value="KKL99609.1"/>
    <property type="molecule type" value="Genomic_DNA"/>
</dbReference>
<gene>
    <name evidence="2" type="ORF">LCGC14_1812690</name>
</gene>
<comment type="caution">
    <text evidence="2">The sequence shown here is derived from an EMBL/GenBank/DDBJ whole genome shotgun (WGS) entry which is preliminary data.</text>
</comment>
<dbReference type="Gene3D" id="3.30.830.10">
    <property type="entry name" value="Metalloenzyme, LuxS/M16 peptidase-like"/>
    <property type="match status" value="3"/>
</dbReference>
<dbReference type="Pfam" id="PF05193">
    <property type="entry name" value="Peptidase_M16_C"/>
    <property type="match status" value="1"/>
</dbReference>
<organism evidence="2">
    <name type="scientific">marine sediment metagenome</name>
    <dbReference type="NCBI Taxonomy" id="412755"/>
    <lineage>
        <taxon>unclassified sequences</taxon>
        <taxon>metagenomes</taxon>
        <taxon>ecological metagenomes</taxon>
    </lineage>
</organism>
<accession>A0A0F9GL29</accession>
<dbReference type="FunFam" id="3.30.830.10:FF:000034">
    <property type="entry name" value="presequence protease 1, chloroplastic/mitochondrial"/>
    <property type="match status" value="1"/>
</dbReference>
<dbReference type="InterPro" id="IPR013578">
    <property type="entry name" value="Peptidase_M16C_assoc"/>
</dbReference>
<dbReference type="InterPro" id="IPR007863">
    <property type="entry name" value="Peptidase_M16_C"/>
</dbReference>
<feature type="non-terminal residue" evidence="2">
    <location>
        <position position="671"/>
    </location>
</feature>
<dbReference type="Pfam" id="PF00675">
    <property type="entry name" value="Peptidase_M16"/>
    <property type="match status" value="1"/>
</dbReference>
<dbReference type="PANTHER" id="PTHR43016">
    <property type="entry name" value="PRESEQUENCE PROTEASE"/>
    <property type="match status" value="1"/>
</dbReference>